<dbReference type="AlphaFoldDB" id="A0A6I6MQC8"/>
<keyword evidence="3" id="KW-1185">Reference proteome</keyword>
<dbReference type="SUPFAM" id="SSF82693">
    <property type="entry name" value="Multidrug efflux transporter AcrB pore domain, PN1, PN2, PC1 and PC2 subdomains"/>
    <property type="match status" value="3"/>
</dbReference>
<dbReference type="PRINTS" id="PR00702">
    <property type="entry name" value="ACRIFLAVINRP"/>
</dbReference>
<accession>A0A6I6MQC8</accession>
<dbReference type="PANTHER" id="PTHR32063:SF14">
    <property type="entry name" value="BLL4319 PROTEIN"/>
    <property type="match status" value="1"/>
</dbReference>
<feature type="transmembrane region" description="Helical" evidence="1">
    <location>
        <begin position="361"/>
        <end position="381"/>
    </location>
</feature>
<dbReference type="EMBL" id="CP047045">
    <property type="protein sequence ID" value="QGZ94987.1"/>
    <property type="molecule type" value="Genomic_DNA"/>
</dbReference>
<feature type="transmembrane region" description="Helical" evidence="1">
    <location>
        <begin position="915"/>
        <end position="940"/>
    </location>
</feature>
<feature type="transmembrane region" description="Helical" evidence="1">
    <location>
        <begin position="992"/>
        <end position="1015"/>
    </location>
</feature>
<dbReference type="Gene3D" id="3.30.70.1440">
    <property type="entry name" value="Multidrug efflux transporter AcrB pore domain"/>
    <property type="match status" value="1"/>
</dbReference>
<dbReference type="PANTHER" id="PTHR32063">
    <property type="match status" value="1"/>
</dbReference>
<dbReference type="GO" id="GO:0005886">
    <property type="term" value="C:plasma membrane"/>
    <property type="evidence" value="ECO:0007669"/>
    <property type="project" value="TreeGrafter"/>
</dbReference>
<feature type="transmembrane region" description="Helical" evidence="1">
    <location>
        <begin position="433"/>
        <end position="455"/>
    </location>
</feature>
<organism evidence="2 3">
    <name type="scientific">Terricaulis silvestris</name>
    <dbReference type="NCBI Taxonomy" id="2686094"/>
    <lineage>
        <taxon>Bacteria</taxon>
        <taxon>Pseudomonadati</taxon>
        <taxon>Pseudomonadota</taxon>
        <taxon>Alphaproteobacteria</taxon>
        <taxon>Caulobacterales</taxon>
        <taxon>Caulobacteraceae</taxon>
        <taxon>Terricaulis</taxon>
    </lineage>
</organism>
<feature type="transmembrane region" description="Helical" evidence="1">
    <location>
        <begin position="335"/>
        <end position="354"/>
    </location>
</feature>
<gene>
    <name evidence="2" type="primary">bepE_2</name>
    <name evidence="2" type="ORF">DSM104635_01823</name>
</gene>
<dbReference type="InterPro" id="IPR001036">
    <property type="entry name" value="Acrflvin-R"/>
</dbReference>
<feature type="transmembrane region" description="Helical" evidence="1">
    <location>
        <begin position="889"/>
        <end position="909"/>
    </location>
</feature>
<proteinExistence type="predicted"/>
<name>A0A6I6MQC8_9CAUL</name>
<feature type="transmembrane region" description="Helical" evidence="1">
    <location>
        <begin position="524"/>
        <end position="545"/>
    </location>
</feature>
<dbReference type="Gene3D" id="3.30.70.1430">
    <property type="entry name" value="Multidrug efflux transporter AcrB pore domain"/>
    <property type="match status" value="2"/>
</dbReference>
<feature type="transmembrane region" description="Helical" evidence="1">
    <location>
        <begin position="461"/>
        <end position="483"/>
    </location>
</feature>
<dbReference type="RefSeq" id="WP_158765882.1">
    <property type="nucleotide sequence ID" value="NZ_CP047045.1"/>
</dbReference>
<dbReference type="SUPFAM" id="SSF82714">
    <property type="entry name" value="Multidrug efflux transporter AcrB TolC docking domain, DN and DC subdomains"/>
    <property type="match status" value="2"/>
</dbReference>
<dbReference type="KEGG" id="tsv:DSM104635_01823"/>
<keyword evidence="1" id="KW-0812">Transmembrane</keyword>
<dbReference type="Gene3D" id="3.30.2090.10">
    <property type="entry name" value="Multidrug efflux transporter AcrB TolC docking domain, DN and DC subdomains"/>
    <property type="match status" value="2"/>
</dbReference>
<dbReference type="SUPFAM" id="SSF82866">
    <property type="entry name" value="Multidrug efflux transporter AcrB transmembrane domain"/>
    <property type="match status" value="2"/>
</dbReference>
<dbReference type="Gene3D" id="3.30.70.1320">
    <property type="entry name" value="Multidrug efflux transporter AcrB pore domain like"/>
    <property type="match status" value="1"/>
</dbReference>
<dbReference type="Proteomes" id="UP000431269">
    <property type="component" value="Chromosome"/>
</dbReference>
<reference evidence="3" key="1">
    <citation type="submission" date="2019-12" db="EMBL/GenBank/DDBJ databases">
        <title>Complete genome of Terracaulis silvestris 0127_4.</title>
        <authorList>
            <person name="Vieira S."/>
            <person name="Riedel T."/>
            <person name="Sproer C."/>
            <person name="Pascual J."/>
            <person name="Boedeker C."/>
            <person name="Overmann J."/>
        </authorList>
    </citation>
    <scope>NUCLEOTIDE SEQUENCE [LARGE SCALE GENOMIC DNA]</scope>
    <source>
        <strain evidence="3">0127_4</strain>
    </source>
</reference>
<dbReference type="GO" id="GO:0042910">
    <property type="term" value="F:xenobiotic transmembrane transporter activity"/>
    <property type="evidence" value="ECO:0007669"/>
    <property type="project" value="TreeGrafter"/>
</dbReference>
<dbReference type="InterPro" id="IPR027463">
    <property type="entry name" value="AcrB_DN_DC_subdom"/>
</dbReference>
<feature type="transmembrane region" description="Helical" evidence="1">
    <location>
        <begin position="12"/>
        <end position="34"/>
    </location>
</feature>
<dbReference type="Gene3D" id="1.20.1640.10">
    <property type="entry name" value="Multidrug efflux transporter AcrB transmembrane domain"/>
    <property type="match status" value="2"/>
</dbReference>
<dbReference type="Pfam" id="PF00873">
    <property type="entry name" value="ACR_tran"/>
    <property type="match status" value="1"/>
</dbReference>
<keyword evidence="1" id="KW-0472">Membrane</keyword>
<protein>
    <submittedName>
        <fullName evidence="2">Efflux pump membrane transporter BepE</fullName>
    </submittedName>
</protein>
<sequence>MTLSDLSVRRPVLATVFSLIIIAFGLIAFTRLPLRELPDVDRPVVSINASYPGASAQVVENQITRPIEDQLSGIDGIDIINATSRDGRSSVNIEFTLERDLEDATNDVRNAVDRARGQLPADIDDPTIRKADADADAILWFSLESTNLDRMALTDYADRYIVDRLAVLNGVANVQIGGGFRRSLKIWLDTNALAARGLTVQDVETALRAQNVELPAGYVQSQERDYQVRVARAFETPEQFQRLPLNDPGADGAVVRLGDVARVEIAPEEVRSIFRGNGANQVGIGIVRQSRSNALEVARAVKVEMERIRPGLPEGTNAVLTYDATLFIDRAIQRVGQALLESTLLVVFVIYLFLGSWRAAFIPAAVIPVCLIGAFLVMMIFGFSINLLTLLALVLAIGLVVDDSIVVLENVQRRVDTLGEPPLLAAERGTRQVFFAVVATSAVLVAVFLPLLFVGGYVGRLFVELAITIAGVVVISAFASLSLSPMMCSKLVKSVKTSTRLSRVVDSLLGGLRASYRASLEMALAAKPIVFAVFGGVLFLGFTIFSQLSSELTPPEDRGSINVQIQAPEGAGFEYTSRVVGQVEQVLMTYVESGEAQRIMIVAPGFGDAGTNRFSSGFARVFLANWEDRHRTAAEIETDMNAALGQIPGATVRARATSPFQSGGGGGGDGASIVLLGSTYDMLAPVAERIMDRMRESDTFQRPRMNYQPTSPRVLVQIDRERAASLGVSVQAIGRTLEATMGSRRVNTITDRGEEYYVYLQAERDERSDIADLSNKYVRSDRTGELVPLATLVTMETVGDSAERRRMNRQAAVTIGASIGGDTAIGDALTELEQIALTEIGDQPISIDYTGQARQFKQASGAIIFAFGFALLVVFLVLAAQFESFVHPIVIMLAVPLAVMGGLFGLFLFDNTLNIYSQIGLIILIALGAKNGILIVEFANQLRDEGKSVREAIIEAADLRVRPILMTSIATIVGAIPLVLGHGAGAESRMTIGTVIVFGLAVATMLTLFVVPVFYDLLARYTKSPEATAKAIEDYEHAEALARPAE</sequence>
<feature type="transmembrane region" description="Helical" evidence="1">
    <location>
        <begin position="961"/>
        <end position="980"/>
    </location>
</feature>
<evidence type="ECO:0000313" key="3">
    <source>
        <dbReference type="Proteomes" id="UP000431269"/>
    </source>
</evidence>
<evidence type="ECO:0000313" key="2">
    <source>
        <dbReference type="EMBL" id="QGZ94987.1"/>
    </source>
</evidence>
<feature type="transmembrane region" description="Helical" evidence="1">
    <location>
        <begin position="387"/>
        <end position="408"/>
    </location>
</feature>
<feature type="transmembrane region" description="Helical" evidence="1">
    <location>
        <begin position="862"/>
        <end position="882"/>
    </location>
</feature>
<evidence type="ECO:0000256" key="1">
    <source>
        <dbReference type="SAM" id="Phobius"/>
    </source>
</evidence>
<keyword evidence="1" id="KW-1133">Transmembrane helix</keyword>